<keyword evidence="9" id="KW-1185">Reference proteome</keyword>
<feature type="transmembrane region" description="Helical" evidence="7">
    <location>
        <begin position="17"/>
        <end position="34"/>
    </location>
</feature>
<reference evidence="8 9" key="1">
    <citation type="submission" date="2013-10" db="EMBL/GenBank/DDBJ databases">
        <authorList>
            <person name="Wang G."/>
            <person name="Zhuang W."/>
        </authorList>
    </citation>
    <scope>NUCLEOTIDE SEQUENCE [LARGE SCALE GENOMIC DNA]</scope>
    <source>
        <strain evidence="8 9">DSM 20118</strain>
    </source>
</reference>
<evidence type="ECO:0000256" key="7">
    <source>
        <dbReference type="SAM" id="Phobius"/>
    </source>
</evidence>
<feature type="transmembrane region" description="Helical" evidence="7">
    <location>
        <begin position="238"/>
        <end position="255"/>
    </location>
</feature>
<dbReference type="GO" id="GO:0015648">
    <property type="term" value="F:lipid-linked peptidoglycan transporter activity"/>
    <property type="evidence" value="ECO:0007669"/>
    <property type="project" value="TreeGrafter"/>
</dbReference>
<dbReference type="GO" id="GO:0032153">
    <property type="term" value="C:cell division site"/>
    <property type="evidence" value="ECO:0007669"/>
    <property type="project" value="TreeGrafter"/>
</dbReference>
<keyword evidence="3" id="KW-0133">Cell shape</keyword>
<comment type="caution">
    <text evidence="8">The sequence shown here is derived from an EMBL/GenBank/DDBJ whole genome shotgun (WGS) entry which is preliminary data.</text>
</comment>
<dbReference type="Proteomes" id="UP000029833">
    <property type="component" value="Unassembled WGS sequence"/>
</dbReference>
<evidence type="ECO:0000256" key="4">
    <source>
        <dbReference type="ARBA" id="ARBA00022989"/>
    </source>
</evidence>
<keyword evidence="5 7" id="KW-0472">Membrane</keyword>
<evidence type="ECO:0000313" key="8">
    <source>
        <dbReference type="EMBL" id="KGM03847.1"/>
    </source>
</evidence>
<name>A0A0A0BCN6_9CELL</name>
<feature type="transmembrane region" description="Helical" evidence="7">
    <location>
        <begin position="416"/>
        <end position="435"/>
    </location>
</feature>
<proteinExistence type="predicted"/>
<sequence>MATIQPHRVRPGRGVELALLVPALLIGLAAYALTGLGVTGELPGNVVGYGVGMAALALGLHVVLRWRAPYADPVILPVAIALNGIGLAMIYRIDLGMVARGREQDFATRQLGWTTFALLLAAGVLVVLRDHRTLRRYTYTAMVVGLLLIVLPLVPGLGVEINGARIWIRLGGFSLQPAEIGKLVLAVFFAGYLVTNRDTLALAGPKILGLQLPRIRDLGPLVLAWAVSISVLVLERDLGTSLLFFGLFVAMLYLATERTSWVVIGLGLFLGGAALAATTFGHVAARFDVWLNALDPEIYNRAPGGSGQLVGGLFGLAGGGLFGTGWGKGRPDLVPYAESDFIVASLGEEIGLTGLLAILLCYLVLAERGLRTAIGVRDGFGKLLAGGLAFVVAFQCFIVVGGITRIIPLTGLTTPFLAYGGSSLLANWIIVALLLRISDDARRPAPDLVTGPPPGTTTAPLPVRTPGSSRAGAPRREGEPEPSADPTERIAGPGGVR</sequence>
<dbReference type="PANTHER" id="PTHR30474">
    <property type="entry name" value="CELL CYCLE PROTEIN"/>
    <property type="match status" value="1"/>
</dbReference>
<feature type="transmembrane region" description="Helical" evidence="7">
    <location>
        <begin position="46"/>
        <end position="66"/>
    </location>
</feature>
<feature type="transmembrane region" description="Helical" evidence="7">
    <location>
        <begin position="175"/>
        <end position="194"/>
    </location>
</feature>
<evidence type="ECO:0000256" key="3">
    <source>
        <dbReference type="ARBA" id="ARBA00022960"/>
    </source>
</evidence>
<feature type="region of interest" description="Disordered" evidence="6">
    <location>
        <begin position="445"/>
        <end position="497"/>
    </location>
</feature>
<keyword evidence="8" id="KW-0131">Cell cycle</keyword>
<keyword evidence="4 7" id="KW-1133">Transmembrane helix</keyword>
<feature type="transmembrane region" description="Helical" evidence="7">
    <location>
        <begin position="262"/>
        <end position="285"/>
    </location>
</feature>
<organism evidence="8 9">
    <name type="scientific">Cellulomonas cellasea DSM 20118</name>
    <dbReference type="NCBI Taxonomy" id="1408250"/>
    <lineage>
        <taxon>Bacteria</taxon>
        <taxon>Bacillati</taxon>
        <taxon>Actinomycetota</taxon>
        <taxon>Actinomycetes</taxon>
        <taxon>Micrococcales</taxon>
        <taxon>Cellulomonadaceae</taxon>
        <taxon>Cellulomonas</taxon>
    </lineage>
</organism>
<evidence type="ECO:0000313" key="9">
    <source>
        <dbReference type="Proteomes" id="UP000029833"/>
    </source>
</evidence>
<keyword evidence="8" id="KW-0132">Cell division</keyword>
<dbReference type="RefSeq" id="WP_034624605.1">
    <property type="nucleotide sequence ID" value="NZ_AXNT01000003.1"/>
</dbReference>
<protein>
    <submittedName>
        <fullName evidence="8">Cell division protein</fullName>
    </submittedName>
</protein>
<accession>A0A0A0BCN6</accession>
<dbReference type="PANTHER" id="PTHR30474:SF3">
    <property type="entry name" value="PEPTIDOGLYCAN GLYCOSYLTRANSFERASE RODA"/>
    <property type="match status" value="1"/>
</dbReference>
<feature type="transmembrane region" description="Helical" evidence="7">
    <location>
        <begin position="73"/>
        <end position="91"/>
    </location>
</feature>
<feature type="transmembrane region" description="Helical" evidence="7">
    <location>
        <begin position="137"/>
        <end position="155"/>
    </location>
</feature>
<dbReference type="OrthoDB" id="9812661at2"/>
<dbReference type="GO" id="GO:0005886">
    <property type="term" value="C:plasma membrane"/>
    <property type="evidence" value="ECO:0007669"/>
    <property type="project" value="TreeGrafter"/>
</dbReference>
<dbReference type="InterPro" id="IPR001182">
    <property type="entry name" value="FtsW/RodA"/>
</dbReference>
<evidence type="ECO:0000256" key="6">
    <source>
        <dbReference type="SAM" id="MobiDB-lite"/>
    </source>
</evidence>
<evidence type="ECO:0000256" key="1">
    <source>
        <dbReference type="ARBA" id="ARBA00004141"/>
    </source>
</evidence>
<comment type="subcellular location">
    <subcellularLocation>
        <location evidence="1">Membrane</location>
        <topology evidence="1">Multi-pass membrane protein</topology>
    </subcellularLocation>
</comment>
<feature type="transmembrane region" description="Helical" evidence="7">
    <location>
        <begin position="383"/>
        <end position="404"/>
    </location>
</feature>
<feature type="transmembrane region" description="Helical" evidence="7">
    <location>
        <begin position="111"/>
        <end position="128"/>
    </location>
</feature>
<keyword evidence="2 7" id="KW-0812">Transmembrane</keyword>
<gene>
    <name evidence="8" type="ORF">Q760_10340</name>
</gene>
<dbReference type="EMBL" id="AXNT01000003">
    <property type="protein sequence ID" value="KGM03847.1"/>
    <property type="molecule type" value="Genomic_DNA"/>
</dbReference>
<dbReference type="AlphaFoldDB" id="A0A0A0BCN6"/>
<feature type="transmembrane region" description="Helical" evidence="7">
    <location>
        <begin position="341"/>
        <end position="363"/>
    </location>
</feature>
<dbReference type="STRING" id="1408250.Q760_10340"/>
<dbReference type="GO" id="GO:0051301">
    <property type="term" value="P:cell division"/>
    <property type="evidence" value="ECO:0007669"/>
    <property type="project" value="UniProtKB-KW"/>
</dbReference>
<dbReference type="Pfam" id="PF01098">
    <property type="entry name" value="FTSW_RODA_SPOVE"/>
    <property type="match status" value="1"/>
</dbReference>
<evidence type="ECO:0000256" key="5">
    <source>
        <dbReference type="ARBA" id="ARBA00023136"/>
    </source>
</evidence>
<feature type="compositionally biased region" description="Low complexity" evidence="6">
    <location>
        <begin position="446"/>
        <end position="462"/>
    </location>
</feature>
<dbReference type="GO" id="GO:0008360">
    <property type="term" value="P:regulation of cell shape"/>
    <property type="evidence" value="ECO:0007669"/>
    <property type="project" value="UniProtKB-KW"/>
</dbReference>
<evidence type="ECO:0000256" key="2">
    <source>
        <dbReference type="ARBA" id="ARBA00022692"/>
    </source>
</evidence>